<evidence type="ECO:0000313" key="1">
    <source>
        <dbReference type="EMBL" id="SLM23916.1"/>
    </source>
</evidence>
<gene>
    <name evidence="1" type="ORF">SAMN04488690_1623</name>
</gene>
<reference evidence="2" key="1">
    <citation type="submission" date="2016-10" db="EMBL/GenBank/DDBJ databases">
        <authorList>
            <person name="Varghese N."/>
        </authorList>
    </citation>
    <scope>NUCLEOTIDE SEQUENCE [LARGE SCALE GENOMIC DNA]</scope>
    <source>
        <strain evidence="2">92MFCol6.1</strain>
    </source>
</reference>
<accession>A0A1W1GX34</accession>
<proteinExistence type="predicted"/>
<dbReference type="EMBL" id="FWEU01000002">
    <property type="protein sequence ID" value="SLM23916.1"/>
    <property type="molecule type" value="Genomic_DNA"/>
</dbReference>
<sequence length="128" mass="14088">MAITAARFGFRWSVVTWTAQQTAARYGAYSSSGQYWAGPGYLAGEAPKTNDPSEPDGRFRILNQPARGRVMVMERGSGLCVASTMSKDDGTWRVDRLNPAIRFTVIGFDDRGLQNAAIQDWIAPAVRE</sequence>
<dbReference type="AlphaFoldDB" id="A0A1W1GX34"/>
<name>A0A1W1GX34_9GAMM</name>
<dbReference type="Proteomes" id="UP000191133">
    <property type="component" value="Unassembled WGS sequence"/>
</dbReference>
<protein>
    <submittedName>
        <fullName evidence="1">Uncharacterized protein</fullName>
    </submittedName>
</protein>
<evidence type="ECO:0000313" key="2">
    <source>
        <dbReference type="Proteomes" id="UP000191133"/>
    </source>
</evidence>
<dbReference type="RefSeq" id="WP_139784928.1">
    <property type="nucleotide sequence ID" value="NZ_FWEU01000002.1"/>
</dbReference>
<organism evidence="1 2">
    <name type="scientific">Stenotrophomonas indicatrix</name>
    <dbReference type="NCBI Taxonomy" id="2045451"/>
    <lineage>
        <taxon>Bacteria</taxon>
        <taxon>Pseudomonadati</taxon>
        <taxon>Pseudomonadota</taxon>
        <taxon>Gammaproteobacteria</taxon>
        <taxon>Lysobacterales</taxon>
        <taxon>Lysobacteraceae</taxon>
        <taxon>Stenotrophomonas</taxon>
    </lineage>
</organism>